<dbReference type="GO" id="GO:0003677">
    <property type="term" value="F:DNA binding"/>
    <property type="evidence" value="ECO:0007669"/>
    <property type="project" value="InterPro"/>
</dbReference>
<dbReference type="Pfam" id="PF09233">
    <property type="entry name" value="Endonuc-EcoRV"/>
    <property type="match status" value="1"/>
</dbReference>
<dbReference type="Proteomes" id="UP000811365">
    <property type="component" value="Unassembled WGS sequence"/>
</dbReference>
<proteinExistence type="predicted"/>
<dbReference type="GO" id="GO:0004519">
    <property type="term" value="F:endonuclease activity"/>
    <property type="evidence" value="ECO:0007669"/>
    <property type="project" value="UniProtKB-KW"/>
</dbReference>
<keyword evidence="2 4" id="KW-0255">Endonuclease</keyword>
<sequence>MKNEREKALFLAQLKDFANTLSDKIAVNDEWTIKGFIDIFKNIYTISSDTKIVSKILELHLFPQFLAFAEQTGYDIELATYQNYYPDLTFISKTDPSIKFAVDLKTTYREENHPDFCNGFTLGSHGEYFINRTSTKNIQYPYDDYSGHFCFGIIYTRAVLDKKNETHTYSIDELNEIPSVIHDFLFFAEEKWKIASDKGGSGNTANIGSIHNIQDILNGNGVFAKAGEELFDDYWANFGKIEILSANKRKKLSSFSEYLQYRGLPSELNNCRASKRSTK</sequence>
<keyword evidence="3" id="KW-0378">Hydrolase</keyword>
<dbReference type="EMBL" id="JAGZYH010000028">
    <property type="protein sequence ID" value="MBS6622167.1"/>
    <property type="molecule type" value="Genomic_DNA"/>
</dbReference>
<dbReference type="EMBL" id="PRLA01000002">
    <property type="protein sequence ID" value="RAW51635.1"/>
    <property type="molecule type" value="Genomic_DNA"/>
</dbReference>
<dbReference type="GO" id="GO:0016787">
    <property type="term" value="F:hydrolase activity"/>
    <property type="evidence" value="ECO:0007669"/>
    <property type="project" value="UniProtKB-KW"/>
</dbReference>
<organism evidence="4 9">
    <name type="scientific">Faecalibacterium prausnitzii</name>
    <dbReference type="NCBI Taxonomy" id="853"/>
    <lineage>
        <taxon>Bacteria</taxon>
        <taxon>Bacillati</taxon>
        <taxon>Bacillota</taxon>
        <taxon>Clostridia</taxon>
        <taxon>Eubacteriales</taxon>
        <taxon>Oscillospiraceae</taxon>
        <taxon>Faecalibacterium</taxon>
    </lineage>
</organism>
<evidence type="ECO:0000313" key="4">
    <source>
        <dbReference type="EMBL" id="MBS6622167.1"/>
    </source>
</evidence>
<reference evidence="4" key="3">
    <citation type="submission" date="2021-02" db="EMBL/GenBank/DDBJ databases">
        <title>Infant gut strain persistence is associated with maternal origin, phylogeny, and functional potential including surface adhesion and iron acquisition.</title>
        <authorList>
            <person name="Lou Y.C."/>
        </authorList>
    </citation>
    <scope>NUCLEOTIDE SEQUENCE</scope>
    <source>
        <strain evidence="4">L2_039_000G1_dasL2_039_000G1_maxbin2.maxbin.077</strain>
    </source>
</reference>
<dbReference type="Gene3D" id="3.40.600.10">
    <property type="entry name" value="DNA mismatch repair MutH/Restriction endonuclease, type II"/>
    <property type="match status" value="1"/>
</dbReference>
<gene>
    <name evidence="5" type="ORF">C4N27_03935</name>
    <name evidence="6" type="ORF">DWZ46_06255</name>
    <name evidence="4" type="ORF">KH315_08425</name>
</gene>
<dbReference type="REBASE" id="257774">
    <property type="entry name" value="Fpr302ORF8160P"/>
</dbReference>
<dbReference type="InterPro" id="IPR011335">
    <property type="entry name" value="Restrct_endonuc-II-like"/>
</dbReference>
<dbReference type="Proteomes" id="UP000260991">
    <property type="component" value="Unassembled WGS sequence"/>
</dbReference>
<reference evidence="6 8" key="2">
    <citation type="submission" date="2018-08" db="EMBL/GenBank/DDBJ databases">
        <title>A genome reference for cultivated species of the human gut microbiota.</title>
        <authorList>
            <person name="Zou Y."/>
            <person name="Xue W."/>
            <person name="Luo G."/>
        </authorList>
    </citation>
    <scope>NUCLEOTIDE SEQUENCE [LARGE SCALE GENOMIC DNA]</scope>
    <source>
        <strain evidence="6 8">AF32-8AC</strain>
    </source>
</reference>
<evidence type="ECO:0000313" key="7">
    <source>
        <dbReference type="Proteomes" id="UP000250997"/>
    </source>
</evidence>
<dbReference type="Proteomes" id="UP000250997">
    <property type="component" value="Unassembled WGS sequence"/>
</dbReference>
<evidence type="ECO:0000313" key="8">
    <source>
        <dbReference type="Proteomes" id="UP000260991"/>
    </source>
</evidence>
<name>A0A329TQK8_9FIRM</name>
<evidence type="ECO:0000313" key="5">
    <source>
        <dbReference type="EMBL" id="RAW51635.1"/>
    </source>
</evidence>
<dbReference type="InterPro" id="IPR015314">
    <property type="entry name" value="Restrct_endonuc_II_EcoRV"/>
</dbReference>
<dbReference type="CDD" id="cd22323">
    <property type="entry name" value="EcoRV-like"/>
    <property type="match status" value="1"/>
</dbReference>
<dbReference type="SUPFAM" id="SSF52980">
    <property type="entry name" value="Restriction endonuclease-like"/>
    <property type="match status" value="1"/>
</dbReference>
<comment type="caution">
    <text evidence="4">The sequence shown here is derived from an EMBL/GenBank/DDBJ whole genome shotgun (WGS) entry which is preliminary data.</text>
</comment>
<dbReference type="InterPro" id="IPR037057">
    <property type="entry name" value="DNA_rep_MutH/T2_RE_sf"/>
</dbReference>
<evidence type="ECO:0000256" key="1">
    <source>
        <dbReference type="ARBA" id="ARBA00022722"/>
    </source>
</evidence>
<dbReference type="AlphaFoldDB" id="A0A329TQK8"/>
<dbReference type="RefSeq" id="WP_158395747.1">
    <property type="nucleotide sequence ID" value="NZ_CP026548.1"/>
</dbReference>
<keyword evidence="1" id="KW-0540">Nuclease</keyword>
<evidence type="ECO:0000313" key="6">
    <source>
        <dbReference type="EMBL" id="RGB91796.1"/>
    </source>
</evidence>
<evidence type="ECO:0000256" key="3">
    <source>
        <dbReference type="ARBA" id="ARBA00022801"/>
    </source>
</evidence>
<protein>
    <submittedName>
        <fullName evidence="4 5">Restriction endonuclease</fullName>
    </submittedName>
</protein>
<evidence type="ECO:0000313" key="9">
    <source>
        <dbReference type="Proteomes" id="UP000811365"/>
    </source>
</evidence>
<evidence type="ECO:0000256" key="2">
    <source>
        <dbReference type="ARBA" id="ARBA00022759"/>
    </source>
</evidence>
<reference evidence="5 7" key="1">
    <citation type="submission" date="2018-02" db="EMBL/GenBank/DDBJ databases">
        <title>Complete genome sequencing of Faecalibacterium prausnitzii strains isolated from the human gut.</title>
        <authorList>
            <person name="Fitzgerald B.C."/>
            <person name="Shkoporov A.N."/>
            <person name="Ross P.R."/>
            <person name="Hill C."/>
        </authorList>
    </citation>
    <scope>NUCLEOTIDE SEQUENCE [LARGE SCALE GENOMIC DNA]</scope>
    <source>
        <strain evidence="5 7">APC942/18-1</strain>
    </source>
</reference>
<dbReference type="EMBL" id="QVER01000006">
    <property type="protein sequence ID" value="RGB91796.1"/>
    <property type="molecule type" value="Genomic_DNA"/>
</dbReference>
<accession>A0A329TQK8</accession>